<dbReference type="Proteomes" id="UP000694557">
    <property type="component" value="Unassembled WGS sequence"/>
</dbReference>
<evidence type="ECO:0000256" key="1">
    <source>
        <dbReference type="SAM" id="MobiDB-lite"/>
    </source>
</evidence>
<evidence type="ECO:0000313" key="4">
    <source>
        <dbReference type="Proteomes" id="UP000694557"/>
    </source>
</evidence>
<dbReference type="GeneTree" id="ENSGT00940000168169"/>
<gene>
    <name evidence="3" type="primary">LOC109897589</name>
</gene>
<dbReference type="PANTHER" id="PTHR28604:SF1">
    <property type="entry name" value="PROLINE-RICH PROTEIN 29"/>
    <property type="match status" value="1"/>
</dbReference>
<evidence type="ECO:0000313" key="3">
    <source>
        <dbReference type="Ensembl" id="ENSOKIP00005097295.1"/>
    </source>
</evidence>
<proteinExistence type="predicted"/>
<sequence>MCAQQPAHISRTCCLRFETLATQLFQQWNQDAQNVQIFQQPASQQPTTILQQLPAAVSSPTPSIRPGHVKQDLVELMMIQNAQMHQVIMNNMTMSALSSFGHSQLHPPSTSEEEDPEVYHYHYQPTPAYLPYPTWLPPPLPHHSLVYRNTPEPLELAPSPHRDTTRRAVPPPPPPSATRTVGADVPPATDYYDAAERRQ</sequence>
<feature type="region of interest" description="Disordered" evidence="1">
    <location>
        <begin position="151"/>
        <end position="199"/>
    </location>
</feature>
<dbReference type="InterPro" id="IPR038915">
    <property type="entry name" value="PRR29-like"/>
</dbReference>
<dbReference type="PANTHER" id="PTHR28604">
    <property type="match status" value="1"/>
</dbReference>
<dbReference type="AlphaFoldDB" id="A0A8C7K9G4"/>
<reference evidence="3" key="2">
    <citation type="submission" date="2025-09" db="UniProtKB">
        <authorList>
            <consortium name="Ensembl"/>
        </authorList>
    </citation>
    <scope>IDENTIFICATION</scope>
</reference>
<name>A0A8C7K9G4_ONCKI</name>
<dbReference type="InterPro" id="IPR027904">
    <property type="entry name" value="DUF4587"/>
</dbReference>
<organism evidence="3 4">
    <name type="scientific">Oncorhynchus kisutch</name>
    <name type="common">Coho salmon</name>
    <name type="synonym">Salmo kisutch</name>
    <dbReference type="NCBI Taxonomy" id="8019"/>
    <lineage>
        <taxon>Eukaryota</taxon>
        <taxon>Metazoa</taxon>
        <taxon>Chordata</taxon>
        <taxon>Craniata</taxon>
        <taxon>Vertebrata</taxon>
        <taxon>Euteleostomi</taxon>
        <taxon>Actinopterygii</taxon>
        <taxon>Neopterygii</taxon>
        <taxon>Teleostei</taxon>
        <taxon>Protacanthopterygii</taxon>
        <taxon>Salmoniformes</taxon>
        <taxon>Salmonidae</taxon>
        <taxon>Salmoninae</taxon>
        <taxon>Oncorhynchus</taxon>
    </lineage>
</organism>
<accession>A0A8C7K9G4</accession>
<feature type="domain" description="DUF4587" evidence="2">
    <location>
        <begin position="65"/>
        <end position="120"/>
    </location>
</feature>
<reference evidence="3" key="1">
    <citation type="submission" date="2025-08" db="UniProtKB">
        <authorList>
            <consortium name="Ensembl"/>
        </authorList>
    </citation>
    <scope>IDENTIFICATION</scope>
</reference>
<dbReference type="Ensembl" id="ENSOKIT00005104172.1">
    <property type="protein sequence ID" value="ENSOKIP00005097295.1"/>
    <property type="gene ID" value="ENSOKIG00005042714.1"/>
</dbReference>
<dbReference type="Pfam" id="PF15248">
    <property type="entry name" value="DUF4587"/>
    <property type="match status" value="1"/>
</dbReference>
<evidence type="ECO:0000259" key="2">
    <source>
        <dbReference type="Pfam" id="PF15248"/>
    </source>
</evidence>
<keyword evidence="4" id="KW-1185">Reference proteome</keyword>
<protein>
    <recommendedName>
        <fullName evidence="2">DUF4587 domain-containing protein</fullName>
    </recommendedName>
</protein>